<dbReference type="PANTHER" id="PTHR35342:SF5">
    <property type="entry name" value="TRICARBOXYLIC TRANSPORT PROTEIN"/>
    <property type="match status" value="1"/>
</dbReference>
<feature type="transmembrane region" description="Helical" evidence="2">
    <location>
        <begin position="45"/>
        <end position="69"/>
    </location>
</feature>
<feature type="region of interest" description="Disordered" evidence="1">
    <location>
        <begin position="367"/>
        <end position="413"/>
    </location>
</feature>
<keyword evidence="5" id="KW-1185">Reference proteome</keyword>
<gene>
    <name evidence="4" type="ORF">OMP40_07305</name>
</gene>
<feature type="transmembrane region" description="Helical" evidence="2">
    <location>
        <begin position="166"/>
        <end position="183"/>
    </location>
</feature>
<evidence type="ECO:0000256" key="2">
    <source>
        <dbReference type="SAM" id="Phobius"/>
    </source>
</evidence>
<feature type="transmembrane region" description="Helical" evidence="2">
    <location>
        <begin position="20"/>
        <end position="39"/>
    </location>
</feature>
<dbReference type="Proteomes" id="UP001153404">
    <property type="component" value="Unassembled WGS sequence"/>
</dbReference>
<dbReference type="AlphaFoldDB" id="A0A9X4QSC9"/>
<dbReference type="EMBL" id="JAPDIA010000003">
    <property type="protein sequence ID" value="MDG0809203.1"/>
    <property type="molecule type" value="Genomic_DNA"/>
</dbReference>
<evidence type="ECO:0000313" key="5">
    <source>
        <dbReference type="Proteomes" id="UP001153404"/>
    </source>
</evidence>
<keyword evidence="2" id="KW-0812">Transmembrane</keyword>
<feature type="region of interest" description="Disordered" evidence="1">
    <location>
        <begin position="467"/>
        <end position="503"/>
    </location>
</feature>
<name>A0A9X4QSC9_9BACL</name>
<evidence type="ECO:0000259" key="3">
    <source>
        <dbReference type="Pfam" id="PF01970"/>
    </source>
</evidence>
<feature type="domain" description="DUF112" evidence="3">
    <location>
        <begin position="20"/>
        <end position="271"/>
    </location>
</feature>
<organism evidence="4 5">
    <name type="scientific">Cohnella rhizosphaerae</name>
    <dbReference type="NCBI Taxonomy" id="1457232"/>
    <lineage>
        <taxon>Bacteria</taxon>
        <taxon>Bacillati</taxon>
        <taxon>Bacillota</taxon>
        <taxon>Bacilli</taxon>
        <taxon>Bacillales</taxon>
        <taxon>Paenibacillaceae</taxon>
        <taxon>Cohnella</taxon>
    </lineage>
</organism>
<feature type="transmembrane region" description="Helical" evidence="2">
    <location>
        <begin position="108"/>
        <end position="132"/>
    </location>
</feature>
<sequence length="503" mass="52673">MDTLNAMASGFEVALSWHNLLYCLIGVLVGNIVGVLPGLGPTATISLLLPFAFTLPPESSIIMMAGIYYGAMYGGSITSTLLDLPGEAASVVTTFDGYQMTKQGRAGIALGIAAIGSFVAGTLAVIGLSFLAPGLANFAVKFGAPEYAVLTSLGILLVAYLGTKSFLKSAVCAAFGLLLATIGQDPITGSIRLTFGSNHLLGGIDFAAMAMGVFGVGEILYNLEHLSKGTLKQTKVGRVWPTVKDFAQAKWAIVRGSVIGFFVGILPGGGLDHRDGRLVRRGEKGVEDAGALRQRRHRGRRGTGVGEQRGGRRGVYPAADAGHPVGRGHGAHLRHAAAERHHAGTAADRRASGPVLGRRVVDVHRQRAPAAAEPAVRRPVHPAAAGAEQHSDGVRGRADAHRRLQPGQRQLQHGRRVVLRSIGLSDAKSGLRPGADGAGVRARQDSGGRVPPIAYHVQRRLRHLRDASAVRRPARADGAGRAIRRGESAVEGAAAQRRPGVKG</sequence>
<protein>
    <submittedName>
        <fullName evidence="4">Tripartite tricarboxylate transporter permease</fullName>
    </submittedName>
</protein>
<dbReference type="InterPro" id="IPR002823">
    <property type="entry name" value="DUF112_TM"/>
</dbReference>
<comment type="caution">
    <text evidence="4">The sequence shown here is derived from an EMBL/GenBank/DDBJ whole genome shotgun (WGS) entry which is preliminary data.</text>
</comment>
<dbReference type="Pfam" id="PF01970">
    <property type="entry name" value="TctA"/>
    <property type="match status" value="1"/>
</dbReference>
<feature type="region of interest" description="Disordered" evidence="1">
    <location>
        <begin position="285"/>
        <end position="315"/>
    </location>
</feature>
<feature type="region of interest" description="Disordered" evidence="1">
    <location>
        <begin position="427"/>
        <end position="450"/>
    </location>
</feature>
<proteinExistence type="predicted"/>
<feature type="compositionally biased region" description="Basic and acidic residues" evidence="1">
    <location>
        <begin position="389"/>
        <end position="402"/>
    </location>
</feature>
<feature type="transmembrane region" description="Helical" evidence="2">
    <location>
        <begin position="203"/>
        <end position="223"/>
    </location>
</feature>
<keyword evidence="2" id="KW-0472">Membrane</keyword>
<evidence type="ECO:0000256" key="1">
    <source>
        <dbReference type="SAM" id="MobiDB-lite"/>
    </source>
</evidence>
<evidence type="ECO:0000313" key="4">
    <source>
        <dbReference type="EMBL" id="MDG0809203.1"/>
    </source>
</evidence>
<keyword evidence="2" id="KW-1133">Transmembrane helix</keyword>
<reference evidence="4" key="1">
    <citation type="submission" date="2022-10" db="EMBL/GenBank/DDBJ databases">
        <title>Comparative genomic analysis of Cohnella hashimotonis sp. nov., isolated from the International Space Station.</title>
        <authorList>
            <person name="Simpson A."/>
            <person name="Venkateswaran K."/>
        </authorList>
    </citation>
    <scope>NUCLEOTIDE SEQUENCE</scope>
    <source>
        <strain evidence="4">DSM 28161</strain>
    </source>
</reference>
<dbReference type="PANTHER" id="PTHR35342">
    <property type="entry name" value="TRICARBOXYLIC TRANSPORT PROTEIN"/>
    <property type="match status" value="1"/>
</dbReference>
<accession>A0A9X4QSC9</accession>
<feature type="transmembrane region" description="Helical" evidence="2">
    <location>
        <begin position="138"/>
        <end position="159"/>
    </location>
</feature>